<comment type="subcellular location">
    <subcellularLocation>
        <location evidence="1">Membrane</location>
    </subcellularLocation>
</comment>
<dbReference type="OrthoDB" id="3788795at2"/>
<dbReference type="KEGG" id="ndk:I601_3501"/>
<evidence type="ECO:0000256" key="3">
    <source>
        <dbReference type="SAM" id="MobiDB-lite"/>
    </source>
</evidence>
<feature type="transmembrane region" description="Helical" evidence="4">
    <location>
        <begin position="75"/>
        <end position="94"/>
    </location>
</feature>
<feature type="compositionally biased region" description="Low complexity" evidence="3">
    <location>
        <begin position="15"/>
        <end position="24"/>
    </location>
</feature>
<evidence type="ECO:0000313" key="6">
    <source>
        <dbReference type="Proteomes" id="UP000077868"/>
    </source>
</evidence>
<dbReference type="RefSeq" id="WP_068112503.1">
    <property type="nucleotide sequence ID" value="NZ_CP015079.1"/>
</dbReference>
<proteinExistence type="predicted"/>
<evidence type="ECO:0000256" key="4">
    <source>
        <dbReference type="SAM" id="Phobius"/>
    </source>
</evidence>
<dbReference type="PANTHER" id="PTHR37042">
    <property type="entry name" value="OUTER MEMBRANE PROTEIN RV1973"/>
    <property type="match status" value="1"/>
</dbReference>
<reference evidence="5 6" key="1">
    <citation type="submission" date="2016-03" db="EMBL/GenBank/DDBJ databases">
        <title>Complete genome sequence of a soil Actinobacterium, Nocardioides dokdonensis FR1436.</title>
        <authorList>
            <person name="Kwon S.-K."/>
            <person name="Kim K."/>
            <person name="Kim J.F."/>
        </authorList>
    </citation>
    <scope>NUCLEOTIDE SEQUENCE [LARGE SCALE GENOMIC DNA]</scope>
    <source>
        <strain evidence="5 6">FR1436</strain>
    </source>
</reference>
<dbReference type="STRING" id="1300347.I601_3501"/>
<evidence type="ECO:0008006" key="7">
    <source>
        <dbReference type="Google" id="ProtNLM"/>
    </source>
</evidence>
<dbReference type="PANTHER" id="PTHR37042:SF4">
    <property type="entry name" value="OUTER MEMBRANE PROTEIN RV1973"/>
    <property type="match status" value="1"/>
</dbReference>
<dbReference type="AlphaFoldDB" id="A0A1A9GNK0"/>
<dbReference type="EMBL" id="CP015079">
    <property type="protein sequence ID" value="ANH39907.1"/>
    <property type="molecule type" value="Genomic_DNA"/>
</dbReference>
<keyword evidence="4" id="KW-0812">Transmembrane</keyword>
<gene>
    <name evidence="5" type="ORF">I601_3501</name>
</gene>
<keyword evidence="4" id="KW-1133">Transmembrane helix</keyword>
<dbReference type="PATRIC" id="fig|1300347.3.peg.3511"/>
<dbReference type="Proteomes" id="UP000077868">
    <property type="component" value="Chromosome"/>
</dbReference>
<protein>
    <recommendedName>
        <fullName evidence="7">Mce-associated membrane protein</fullName>
    </recommendedName>
</protein>
<sequence>MAQRPRQPRAPRSPRPGSSRTGAPRPRRLAGSGPHGPVDEAAPEPAPERAPESASVPGAEPASASLFASSRATRWLVVAFVVLLVAVPAEFVYWQYFSDSSASSDAPSDAQPVSVPQSEFRPGVEAAAQSAEVILGSSHESYDEGIEDATALMTADFAEQYVETKEDVREEFIDARTTVEVRMLAQGVVRASPSQVQALLFFNQYVTKKGEQTSFSEYRALVTVVDTADGWLVSDIETQ</sequence>
<evidence type="ECO:0000256" key="2">
    <source>
        <dbReference type="ARBA" id="ARBA00023136"/>
    </source>
</evidence>
<evidence type="ECO:0000256" key="1">
    <source>
        <dbReference type="ARBA" id="ARBA00004370"/>
    </source>
</evidence>
<keyword evidence="6" id="KW-1185">Reference proteome</keyword>
<accession>A0A1A9GNK0</accession>
<organism evidence="5 6">
    <name type="scientific">Nocardioides dokdonensis FR1436</name>
    <dbReference type="NCBI Taxonomy" id="1300347"/>
    <lineage>
        <taxon>Bacteria</taxon>
        <taxon>Bacillati</taxon>
        <taxon>Actinomycetota</taxon>
        <taxon>Actinomycetes</taxon>
        <taxon>Propionibacteriales</taxon>
        <taxon>Nocardioidaceae</taxon>
        <taxon>Nocardioides</taxon>
    </lineage>
</organism>
<feature type="region of interest" description="Disordered" evidence="3">
    <location>
        <begin position="1"/>
        <end position="60"/>
    </location>
</feature>
<evidence type="ECO:0000313" key="5">
    <source>
        <dbReference type="EMBL" id="ANH39907.1"/>
    </source>
</evidence>
<keyword evidence="2 4" id="KW-0472">Membrane</keyword>
<name>A0A1A9GNK0_9ACTN</name>
<dbReference type="GO" id="GO:0016020">
    <property type="term" value="C:membrane"/>
    <property type="evidence" value="ECO:0007669"/>
    <property type="project" value="UniProtKB-SubCell"/>
</dbReference>